<dbReference type="STRING" id="694429.Pyrfu_1959"/>
<dbReference type="Gene3D" id="1.10.10.1410">
    <property type="match status" value="1"/>
</dbReference>
<evidence type="ECO:0000313" key="8">
    <source>
        <dbReference type="Proteomes" id="UP000001037"/>
    </source>
</evidence>
<keyword evidence="2 4" id="KW-0689">Ribosomal protein</keyword>
<evidence type="ECO:0000259" key="6">
    <source>
        <dbReference type="PROSITE" id="PS50943"/>
    </source>
</evidence>
<organism evidence="7 8">
    <name type="scientific">Pyrolobus fumarii (strain DSM 11204 / 1A)</name>
    <dbReference type="NCBI Taxonomy" id="694429"/>
    <lineage>
        <taxon>Archaea</taxon>
        <taxon>Thermoproteota</taxon>
        <taxon>Thermoprotei</taxon>
        <taxon>Desulfurococcales</taxon>
        <taxon>Pyrodictiaceae</taxon>
        <taxon>Pyrolobus</taxon>
    </lineage>
</organism>
<dbReference type="EMBL" id="CP002838">
    <property type="protein sequence ID" value="AEM39812.1"/>
    <property type="molecule type" value="Genomic_DNA"/>
</dbReference>
<dbReference type="GO" id="GO:0003735">
    <property type="term" value="F:structural constituent of ribosome"/>
    <property type="evidence" value="ECO:0007669"/>
    <property type="project" value="InterPro"/>
</dbReference>
<dbReference type="KEGG" id="pfm:Pyrfu_1959"/>
<keyword evidence="8" id="KW-1185">Reference proteome</keyword>
<dbReference type="HOGENOM" id="CLU_114656_2_0_2"/>
<proteinExistence type="inferred from homology"/>
<dbReference type="GO" id="GO:0006414">
    <property type="term" value="P:translational elongation"/>
    <property type="evidence" value="ECO:0007669"/>
    <property type="project" value="InterPro"/>
</dbReference>
<dbReference type="NCBIfam" id="TIGR03685">
    <property type="entry name" value="ribo_P1_arch"/>
    <property type="match status" value="1"/>
</dbReference>
<dbReference type="OrthoDB" id="3337at2157"/>
<dbReference type="InterPro" id="IPR027534">
    <property type="entry name" value="Ribosomal_P1/P2"/>
</dbReference>
<dbReference type="Pfam" id="PF00428">
    <property type="entry name" value="Ribosomal_60s"/>
    <property type="match status" value="1"/>
</dbReference>
<comment type="similarity">
    <text evidence="1 4">Belongs to the eukaryotic ribosomal protein P1/P2 family.</text>
</comment>
<feature type="compositionally biased region" description="Acidic residues" evidence="5">
    <location>
        <begin position="85"/>
        <end position="101"/>
    </location>
</feature>
<feature type="domain" description="HTH cro/C1-type" evidence="6">
    <location>
        <begin position="15"/>
        <end position="36"/>
    </location>
</feature>
<dbReference type="InterPro" id="IPR001387">
    <property type="entry name" value="Cro/C1-type_HTH"/>
</dbReference>
<dbReference type="AlphaFoldDB" id="G0EDK8"/>
<dbReference type="GeneID" id="11138299"/>
<evidence type="ECO:0000256" key="5">
    <source>
        <dbReference type="SAM" id="MobiDB-lite"/>
    </source>
</evidence>
<feature type="compositionally biased region" description="Low complexity" evidence="5">
    <location>
        <begin position="102"/>
        <end position="111"/>
    </location>
</feature>
<evidence type="ECO:0000256" key="3">
    <source>
        <dbReference type="ARBA" id="ARBA00023274"/>
    </source>
</evidence>
<gene>
    <name evidence="4" type="primary">rpl12</name>
    <name evidence="7" type="ordered locus">Pyrfu_1959</name>
</gene>
<dbReference type="GO" id="GO:1990904">
    <property type="term" value="C:ribonucleoprotein complex"/>
    <property type="evidence" value="ECO:0007669"/>
    <property type="project" value="UniProtKB-KW"/>
</dbReference>
<accession>G0EDK8</accession>
<dbReference type="GO" id="GO:0005840">
    <property type="term" value="C:ribosome"/>
    <property type="evidence" value="ECO:0007669"/>
    <property type="project" value="UniProtKB-KW"/>
</dbReference>
<dbReference type="eggNOG" id="arCOG04287">
    <property type="taxonomic scope" value="Archaea"/>
</dbReference>
<dbReference type="InterPro" id="IPR022295">
    <property type="entry name" value="Ribosomal_P1_arc"/>
</dbReference>
<feature type="region of interest" description="Disordered" evidence="5">
    <location>
        <begin position="68"/>
        <end position="111"/>
    </location>
</feature>
<evidence type="ECO:0000256" key="2">
    <source>
        <dbReference type="ARBA" id="ARBA00022980"/>
    </source>
</evidence>
<dbReference type="CDD" id="cd05832">
    <property type="entry name" value="Ribosomal_L12p"/>
    <property type="match status" value="1"/>
</dbReference>
<dbReference type="Proteomes" id="UP000001037">
    <property type="component" value="Chromosome"/>
</dbReference>
<comment type="function">
    <text evidence="4">Forms part of the ribosomal stalk, playing a central role in the interaction of the ribosome with GTP-bound translation factors.</text>
</comment>
<keyword evidence="3 4" id="KW-0687">Ribonucleoprotein</keyword>
<name>G0EDK8_PYRF1</name>
<dbReference type="FunFam" id="1.10.10.1410:FF:000002">
    <property type="entry name" value="60S acidic ribosomal protein P2"/>
    <property type="match status" value="1"/>
</dbReference>
<evidence type="ECO:0000256" key="1">
    <source>
        <dbReference type="ARBA" id="ARBA00005436"/>
    </source>
</evidence>
<evidence type="ECO:0000256" key="4">
    <source>
        <dbReference type="HAMAP-Rule" id="MF_01478"/>
    </source>
</evidence>
<dbReference type="InParanoid" id="G0EDK8"/>
<comment type="subunit">
    <text evidence="4">Part of the 50S ribosomal subunit. Homodimer, it forms part of the ribosomal stalk which helps the ribosome interact with GTP-bound translation factors. Forms a heptameric L10(L12)2(L12)2(L12)2 complex, where L10 forms an elongated spine to which the L12 dimers bind in a sequential fashion.</text>
</comment>
<dbReference type="FunCoup" id="G0EDK8">
    <property type="interactions" value="63"/>
</dbReference>
<dbReference type="RefSeq" id="WP_014027489.1">
    <property type="nucleotide sequence ID" value="NC_015931.1"/>
</dbReference>
<dbReference type="PROSITE" id="PS50943">
    <property type="entry name" value="HTH_CROC1"/>
    <property type="match status" value="1"/>
</dbReference>
<sequence length="111" mass="11943">MEYIYASLLLHAMGKEISEENLKKIFEALGVQPDEVRIKAVVAALKEINIDEVIKTATAMPVAPAAAPAAAAPAAAAEEKKEEEKKEEEEEKKEGVSEEELAGGLESLFGF</sequence>
<dbReference type="HAMAP" id="MF_01478">
    <property type="entry name" value="Ribosomal_L12_arch"/>
    <property type="match status" value="1"/>
</dbReference>
<protein>
    <recommendedName>
        <fullName evidence="4">Large ribosomal subunit protein P1</fullName>
    </recommendedName>
</protein>
<reference evidence="7 8" key="1">
    <citation type="journal article" date="2011" name="Stand. Genomic Sci.">
        <title>Complete genome sequence of the hyperthermophilic chemolithoautotroph Pyrolobus fumarii type strain (1A).</title>
        <authorList>
            <person name="Anderson I."/>
            <person name="Goker M."/>
            <person name="Nolan M."/>
            <person name="Lucas S."/>
            <person name="Hammon N."/>
            <person name="Deshpande S."/>
            <person name="Cheng J.F."/>
            <person name="Tapia R."/>
            <person name="Han C."/>
            <person name="Goodwin L."/>
            <person name="Pitluck S."/>
            <person name="Huntemann M."/>
            <person name="Liolios K."/>
            <person name="Ivanova N."/>
            <person name="Pagani I."/>
            <person name="Mavromatis K."/>
            <person name="Ovchinikova G."/>
            <person name="Pati A."/>
            <person name="Chen A."/>
            <person name="Palaniappan K."/>
            <person name="Land M."/>
            <person name="Hauser L."/>
            <person name="Brambilla E.M."/>
            <person name="Huber H."/>
            <person name="Yasawong M."/>
            <person name="Rohde M."/>
            <person name="Spring S."/>
            <person name="Abt B."/>
            <person name="Sikorski J."/>
            <person name="Wirth R."/>
            <person name="Detter J.C."/>
            <person name="Woyke T."/>
            <person name="Bristow J."/>
            <person name="Eisen J.A."/>
            <person name="Markowitz V."/>
            <person name="Hugenholtz P."/>
            <person name="Kyrpides N.C."/>
            <person name="Klenk H.P."/>
            <person name="Lapidus A."/>
        </authorList>
    </citation>
    <scope>NUCLEOTIDE SEQUENCE [LARGE SCALE GENOMIC DNA]</scope>
    <source>
        <strain evidence="8">DSM 11204 / 1A</strain>
    </source>
</reference>
<dbReference type="InterPro" id="IPR038716">
    <property type="entry name" value="P1/P2_N_sf"/>
</dbReference>
<evidence type="ECO:0000313" key="7">
    <source>
        <dbReference type="EMBL" id="AEM39812.1"/>
    </source>
</evidence>